<dbReference type="EMBL" id="KK101609">
    <property type="protein sequence ID" value="KIZ00256.1"/>
    <property type="molecule type" value="Genomic_DNA"/>
</dbReference>
<dbReference type="PANTHER" id="PTHR31600">
    <property type="entry name" value="TINY MACROCYSTS PROTEIN B-RELATED"/>
    <property type="match status" value="1"/>
</dbReference>
<dbReference type="KEGG" id="mng:MNEG_7705"/>
<keyword evidence="2" id="KW-0472">Membrane</keyword>
<organism evidence="3 4">
    <name type="scientific">Monoraphidium neglectum</name>
    <dbReference type="NCBI Taxonomy" id="145388"/>
    <lineage>
        <taxon>Eukaryota</taxon>
        <taxon>Viridiplantae</taxon>
        <taxon>Chlorophyta</taxon>
        <taxon>core chlorophytes</taxon>
        <taxon>Chlorophyceae</taxon>
        <taxon>CS clade</taxon>
        <taxon>Sphaeropleales</taxon>
        <taxon>Selenastraceae</taxon>
        <taxon>Monoraphidium</taxon>
    </lineage>
</organism>
<dbReference type="RefSeq" id="XP_013899275.1">
    <property type="nucleotide sequence ID" value="XM_014043821.1"/>
</dbReference>
<keyword evidence="2" id="KW-0812">Transmembrane</keyword>
<evidence type="ECO:0000313" key="3">
    <source>
        <dbReference type="EMBL" id="KIZ00256.1"/>
    </source>
</evidence>
<dbReference type="AlphaFoldDB" id="A0A0D2N1Z4"/>
<dbReference type="Proteomes" id="UP000054498">
    <property type="component" value="Unassembled WGS sequence"/>
</dbReference>
<evidence type="ECO:0000256" key="2">
    <source>
        <dbReference type="SAM" id="Phobius"/>
    </source>
</evidence>
<dbReference type="OrthoDB" id="547932at2759"/>
<feature type="compositionally biased region" description="Basic residues" evidence="1">
    <location>
        <begin position="1"/>
        <end position="13"/>
    </location>
</feature>
<evidence type="ECO:0000256" key="1">
    <source>
        <dbReference type="SAM" id="MobiDB-lite"/>
    </source>
</evidence>
<feature type="transmembrane region" description="Helical" evidence="2">
    <location>
        <begin position="277"/>
        <end position="297"/>
    </location>
</feature>
<feature type="compositionally biased region" description="Low complexity" evidence="1">
    <location>
        <begin position="14"/>
        <end position="23"/>
    </location>
</feature>
<evidence type="ECO:0000313" key="4">
    <source>
        <dbReference type="Proteomes" id="UP000054498"/>
    </source>
</evidence>
<name>A0A0D2N1Z4_9CHLO</name>
<sequence>MKGKRKPGGKKHSASTAAAAAAAETEKNKKKPKSLGQRIHQALFGWMDTVIKLNGKKLVPNNSVISKFMLPLTVWAVAVIVVFGVTFQRLAGLQAPLASLNAAARVTYLISRVRVTGDHLAFASDINERHRIKDDLLLMVTDLREEYALLMYGGKIHHIAEGTTYSLLTPPAAFASPDVAQLFFRTNGCLRNDKSTCFKPDSPYHQITHNGLDAMVDRFIDTYEAFGNLPAELAYANHTLYLWLNQVVPDDMMDGIYQAIDLFGTYTISKFEGVTQLHQIMMVVTISVVLSFIVLLYRPYVKLLHEESKDIAGMLSQLPAEVSVEETVKVHVLGLPPRVDGRTASMVGGQSIMMMGPGGMMMAGPPGVSGQAGMGMMMSGMMGPGMRIPVPPGQPGMYAGGGGDGFGRGMYGGADGAVAVNVRGRGGAPGYY</sequence>
<reference evidence="3 4" key="1">
    <citation type="journal article" date="2013" name="BMC Genomics">
        <title>Reconstruction of the lipid metabolism for the microalga Monoraphidium neglectum from its genome sequence reveals characteristics suitable for biofuel production.</title>
        <authorList>
            <person name="Bogen C."/>
            <person name="Al-Dilaimi A."/>
            <person name="Albersmeier A."/>
            <person name="Wichmann J."/>
            <person name="Grundmann M."/>
            <person name="Rupp O."/>
            <person name="Lauersen K.J."/>
            <person name="Blifernez-Klassen O."/>
            <person name="Kalinowski J."/>
            <person name="Goesmann A."/>
            <person name="Mussgnug J.H."/>
            <person name="Kruse O."/>
        </authorList>
    </citation>
    <scope>NUCLEOTIDE SEQUENCE [LARGE SCALE GENOMIC DNA]</scope>
    <source>
        <strain evidence="3 4">SAG 48.87</strain>
    </source>
</reference>
<keyword evidence="4" id="KW-1185">Reference proteome</keyword>
<feature type="transmembrane region" description="Helical" evidence="2">
    <location>
        <begin position="68"/>
        <end position="87"/>
    </location>
</feature>
<dbReference type="InterPro" id="IPR052994">
    <property type="entry name" value="Tiny_macrocysts_regulators"/>
</dbReference>
<accession>A0A0D2N1Z4</accession>
<protein>
    <submittedName>
        <fullName evidence="3">Uncharacterized protein</fullName>
    </submittedName>
</protein>
<feature type="region of interest" description="Disordered" evidence="1">
    <location>
        <begin position="1"/>
        <end position="35"/>
    </location>
</feature>
<dbReference type="GeneID" id="25740581"/>
<dbReference type="PANTHER" id="PTHR31600:SF2">
    <property type="entry name" value="GAMETE ENRICHED GENE 10 PROTEIN-RELATED"/>
    <property type="match status" value="1"/>
</dbReference>
<gene>
    <name evidence="3" type="ORF">MNEG_7705</name>
</gene>
<proteinExistence type="predicted"/>
<keyword evidence="2" id="KW-1133">Transmembrane helix</keyword>